<dbReference type="AlphaFoldDB" id="A0AAW4VVT1"/>
<evidence type="ECO:0000256" key="15">
    <source>
        <dbReference type="PIRNR" id="PIRNR001174"/>
    </source>
</evidence>
<dbReference type="PROSITE" id="PS51786">
    <property type="entry name" value="LON_PROTEOLYTIC"/>
    <property type="match status" value="1"/>
</dbReference>
<evidence type="ECO:0000256" key="3">
    <source>
        <dbReference type="ARBA" id="ARBA00022670"/>
    </source>
</evidence>
<dbReference type="PIRSF" id="PIRSF001174">
    <property type="entry name" value="Lon_proteas"/>
    <property type="match status" value="1"/>
</dbReference>
<dbReference type="InterPro" id="IPR054594">
    <property type="entry name" value="Lon_lid"/>
</dbReference>
<dbReference type="Pfam" id="PF02190">
    <property type="entry name" value="LON_substr_bdg"/>
    <property type="match status" value="1"/>
</dbReference>
<dbReference type="Gene3D" id="3.30.230.10">
    <property type="match status" value="1"/>
</dbReference>
<dbReference type="Gene3D" id="2.30.130.40">
    <property type="entry name" value="LON domain-like"/>
    <property type="match status" value="1"/>
</dbReference>
<evidence type="ECO:0000256" key="4">
    <source>
        <dbReference type="ARBA" id="ARBA00022741"/>
    </source>
</evidence>
<dbReference type="InterPro" id="IPR027417">
    <property type="entry name" value="P-loop_NTPase"/>
</dbReference>
<evidence type="ECO:0000256" key="11">
    <source>
        <dbReference type="ARBA" id="ARBA00066743"/>
    </source>
</evidence>
<keyword evidence="7 14" id="KW-0067">ATP-binding</keyword>
<dbReference type="InterPro" id="IPR003111">
    <property type="entry name" value="Lon_prtase_N"/>
</dbReference>
<evidence type="ECO:0000313" key="23">
    <source>
        <dbReference type="EMBL" id="MCC2176960.1"/>
    </source>
</evidence>
<evidence type="ECO:0000256" key="17">
    <source>
        <dbReference type="PIRSR" id="PIRSR001174-2"/>
    </source>
</evidence>
<dbReference type="Pfam" id="PF05362">
    <property type="entry name" value="Lon_C"/>
    <property type="match status" value="1"/>
</dbReference>
<dbReference type="GO" id="GO:0043565">
    <property type="term" value="F:sequence-specific DNA binding"/>
    <property type="evidence" value="ECO:0007669"/>
    <property type="project" value="UniProtKB-UniRule"/>
</dbReference>
<dbReference type="CDD" id="cd19500">
    <property type="entry name" value="RecA-like_Lon"/>
    <property type="match status" value="1"/>
</dbReference>
<evidence type="ECO:0000256" key="14">
    <source>
        <dbReference type="HAMAP-Rule" id="MF_01973"/>
    </source>
</evidence>
<dbReference type="GO" id="GO:0005524">
    <property type="term" value="F:ATP binding"/>
    <property type="evidence" value="ECO:0007669"/>
    <property type="project" value="UniProtKB-UniRule"/>
</dbReference>
<keyword evidence="2 14" id="KW-0963">Cytoplasm</keyword>
<keyword evidence="4 14" id="KW-0547">Nucleotide-binding</keyword>
<feature type="active site" evidence="14 16">
    <location>
        <position position="683"/>
    </location>
</feature>
<dbReference type="Gene3D" id="1.20.5.5270">
    <property type="match status" value="1"/>
</dbReference>
<dbReference type="EC" id="3.4.21.53" evidence="11 14"/>
<dbReference type="SMART" id="SM00464">
    <property type="entry name" value="LON"/>
    <property type="match status" value="1"/>
</dbReference>
<dbReference type="Gene3D" id="1.10.8.60">
    <property type="match status" value="1"/>
</dbReference>
<dbReference type="PANTHER" id="PTHR10046">
    <property type="entry name" value="ATP DEPENDENT LON PROTEASE FAMILY MEMBER"/>
    <property type="match status" value="1"/>
</dbReference>
<comment type="caution">
    <text evidence="23">The sequence shown here is derived from an EMBL/GenBank/DDBJ whole genome shotgun (WGS) entry which is preliminary data.</text>
</comment>
<keyword evidence="6 14" id="KW-0720">Serine protease</keyword>
<dbReference type="Proteomes" id="UP001298753">
    <property type="component" value="Unassembled WGS sequence"/>
</dbReference>
<dbReference type="EMBL" id="JAJEPX010000018">
    <property type="protein sequence ID" value="MCC2176960.1"/>
    <property type="molecule type" value="Genomic_DNA"/>
</dbReference>
<organism evidence="23 24">
    <name type="scientific">Agathobaculum butyriciproducens</name>
    <dbReference type="NCBI Taxonomy" id="1628085"/>
    <lineage>
        <taxon>Bacteria</taxon>
        <taxon>Bacillati</taxon>
        <taxon>Bacillota</taxon>
        <taxon>Clostridia</taxon>
        <taxon>Eubacteriales</taxon>
        <taxon>Butyricicoccaceae</taxon>
        <taxon>Agathobaculum</taxon>
    </lineage>
</organism>
<dbReference type="InterPro" id="IPR008268">
    <property type="entry name" value="Peptidase_S16_AS"/>
</dbReference>
<evidence type="ECO:0000256" key="18">
    <source>
        <dbReference type="PROSITE-ProRule" id="PRU01122"/>
    </source>
</evidence>
<dbReference type="InterPro" id="IPR004815">
    <property type="entry name" value="Lon_bac/euk-typ"/>
</dbReference>
<evidence type="ECO:0000256" key="12">
    <source>
        <dbReference type="ARBA" id="ARBA00071934"/>
    </source>
</evidence>
<gene>
    <name evidence="14 23" type="primary">lon</name>
    <name evidence="23" type="ORF">LKD22_07445</name>
</gene>
<feature type="compositionally biased region" description="Basic residues" evidence="20">
    <location>
        <begin position="780"/>
        <end position="790"/>
    </location>
</feature>
<name>A0AAW4VVT1_9FIRM</name>
<reference evidence="23 24" key="1">
    <citation type="submission" date="2021-10" db="EMBL/GenBank/DDBJ databases">
        <title>Anaerobic single-cell dispensing facilitates the cultivation of human gut bacteria.</title>
        <authorList>
            <person name="Afrizal A."/>
        </authorList>
    </citation>
    <scope>NUCLEOTIDE SEQUENCE [LARGE SCALE GENOMIC DNA]</scope>
    <source>
        <strain evidence="23 24">CLA-AA-H270</strain>
    </source>
</reference>
<dbReference type="GeneID" id="98659962"/>
<evidence type="ECO:0000256" key="10">
    <source>
        <dbReference type="ARBA" id="ARBA00053875"/>
    </source>
</evidence>
<comment type="function">
    <text evidence="10 14">ATP-dependent serine protease that mediates the selective degradation of mutant and abnormal proteins as well as certain short-lived regulatory proteins. Required for cellular homeostasis and for survival from DNA damage and developmental changes induced by stress. Degrades polypeptides processively to yield small peptide fragments that are 5 to 10 amino acids long. Binds to DNA in a double-stranded, site-specific manner.</text>
</comment>
<dbReference type="SUPFAM" id="SSF54211">
    <property type="entry name" value="Ribosomal protein S5 domain 2-like"/>
    <property type="match status" value="1"/>
</dbReference>
<dbReference type="InterPro" id="IPR015947">
    <property type="entry name" value="PUA-like_sf"/>
</dbReference>
<proteinExistence type="evidence at transcript level"/>
<comment type="catalytic activity">
    <reaction evidence="9 14 15 18">
        <text>Hydrolysis of proteins in presence of ATP.</text>
        <dbReference type="EC" id="3.4.21.53"/>
    </reaction>
</comment>
<dbReference type="InterPro" id="IPR008269">
    <property type="entry name" value="Lon_proteolytic"/>
</dbReference>
<evidence type="ECO:0000256" key="7">
    <source>
        <dbReference type="ARBA" id="ARBA00022840"/>
    </source>
</evidence>
<dbReference type="SUPFAM" id="SSF88697">
    <property type="entry name" value="PUA domain-like"/>
    <property type="match status" value="1"/>
</dbReference>
<dbReference type="InterPro" id="IPR003593">
    <property type="entry name" value="AAA+_ATPase"/>
</dbReference>
<dbReference type="InterPro" id="IPR020568">
    <property type="entry name" value="Ribosomal_Su5_D2-typ_SF"/>
</dbReference>
<dbReference type="GO" id="GO:0005737">
    <property type="term" value="C:cytoplasm"/>
    <property type="evidence" value="ECO:0007669"/>
    <property type="project" value="UniProtKB-SubCell"/>
</dbReference>
<dbReference type="Pfam" id="PF22667">
    <property type="entry name" value="Lon_lid"/>
    <property type="match status" value="1"/>
</dbReference>
<keyword evidence="5 14" id="KW-0378">Hydrolase</keyword>
<dbReference type="PRINTS" id="PR00830">
    <property type="entry name" value="ENDOLAPTASE"/>
</dbReference>
<evidence type="ECO:0000256" key="13">
    <source>
        <dbReference type="ARBA" id="ARBA00082722"/>
    </source>
</evidence>
<evidence type="ECO:0000256" key="1">
    <source>
        <dbReference type="ARBA" id="ARBA00004496"/>
    </source>
</evidence>
<dbReference type="InterPro" id="IPR003959">
    <property type="entry name" value="ATPase_AAA_core"/>
</dbReference>
<feature type="domain" description="Lon proteolytic" evidence="21">
    <location>
        <begin position="596"/>
        <end position="777"/>
    </location>
</feature>
<dbReference type="SMART" id="SM00382">
    <property type="entry name" value="AAA"/>
    <property type="match status" value="1"/>
</dbReference>
<evidence type="ECO:0000256" key="6">
    <source>
        <dbReference type="ARBA" id="ARBA00022825"/>
    </source>
</evidence>
<comment type="induction">
    <text evidence="14">By heat shock.</text>
</comment>
<evidence type="ECO:0000313" key="24">
    <source>
        <dbReference type="Proteomes" id="UP001298753"/>
    </source>
</evidence>
<keyword evidence="8 14" id="KW-0346">Stress response</keyword>
<dbReference type="GO" id="GO:0034605">
    <property type="term" value="P:cellular response to heat"/>
    <property type="evidence" value="ECO:0007669"/>
    <property type="project" value="UniProtKB-UniRule"/>
</dbReference>
<dbReference type="RefSeq" id="WP_227109735.1">
    <property type="nucleotide sequence ID" value="NZ_JAJCKJ010000016.1"/>
</dbReference>
<evidence type="ECO:0000256" key="16">
    <source>
        <dbReference type="PIRSR" id="PIRSR001174-1"/>
    </source>
</evidence>
<evidence type="ECO:0000256" key="5">
    <source>
        <dbReference type="ARBA" id="ARBA00022801"/>
    </source>
</evidence>
<feature type="active site" evidence="14 16">
    <location>
        <position position="726"/>
    </location>
</feature>
<dbReference type="Gene3D" id="3.40.50.300">
    <property type="entry name" value="P-loop containing nucleotide triphosphate hydrolases"/>
    <property type="match status" value="1"/>
</dbReference>
<evidence type="ECO:0000259" key="21">
    <source>
        <dbReference type="PROSITE" id="PS51786"/>
    </source>
</evidence>
<accession>A0AAW4VVT1</accession>
<dbReference type="GO" id="GO:0016887">
    <property type="term" value="F:ATP hydrolysis activity"/>
    <property type="evidence" value="ECO:0007669"/>
    <property type="project" value="UniProtKB-UniRule"/>
</dbReference>
<evidence type="ECO:0000256" key="20">
    <source>
        <dbReference type="SAM" id="MobiDB-lite"/>
    </source>
</evidence>
<dbReference type="Gene3D" id="1.20.58.1480">
    <property type="match status" value="1"/>
</dbReference>
<dbReference type="HAMAP" id="MF_01973">
    <property type="entry name" value="lon_bact"/>
    <property type="match status" value="1"/>
</dbReference>
<protein>
    <recommendedName>
        <fullName evidence="12 14">Lon protease</fullName>
        <ecNumber evidence="11 14">3.4.21.53</ecNumber>
    </recommendedName>
    <alternativeName>
        <fullName evidence="13 14">ATP-dependent protease La</fullName>
    </alternativeName>
</protein>
<dbReference type="FunFam" id="3.40.50.300:FF:000021">
    <property type="entry name" value="Lon protease homolog"/>
    <property type="match status" value="1"/>
</dbReference>
<dbReference type="NCBIfam" id="TIGR00763">
    <property type="entry name" value="lon"/>
    <property type="match status" value="1"/>
</dbReference>
<dbReference type="InterPro" id="IPR027543">
    <property type="entry name" value="Lon_bac"/>
</dbReference>
<feature type="domain" description="Lon N-terminal" evidence="22">
    <location>
        <begin position="12"/>
        <end position="210"/>
    </location>
</feature>
<dbReference type="GO" id="GO:0004252">
    <property type="term" value="F:serine-type endopeptidase activity"/>
    <property type="evidence" value="ECO:0007669"/>
    <property type="project" value="UniProtKB-UniRule"/>
</dbReference>
<comment type="similarity">
    <text evidence="14 15 18 19">Belongs to the peptidase S16 family.</text>
</comment>
<dbReference type="Pfam" id="PF00004">
    <property type="entry name" value="AAA"/>
    <property type="match status" value="1"/>
</dbReference>
<feature type="binding site" evidence="14 17">
    <location>
        <begin position="361"/>
        <end position="368"/>
    </location>
    <ligand>
        <name>ATP</name>
        <dbReference type="ChEBI" id="CHEBI:30616"/>
    </ligand>
</feature>
<dbReference type="InterPro" id="IPR046336">
    <property type="entry name" value="Lon_prtase_N_sf"/>
</dbReference>
<dbReference type="PROSITE" id="PS01046">
    <property type="entry name" value="LON_SER"/>
    <property type="match status" value="1"/>
</dbReference>
<keyword evidence="24" id="KW-1185">Reference proteome</keyword>
<sequence length="804" mass="89318">MTELNGIVLSRLPVLPLRGLTAFPNMIVHFDVGRMMSIRALEAAMKNGQTIFLTAQRELKTDTPTPSDLYQIGTICQIRQILRLPGDNIRVLVEGKTRALAHNFIAAEKDEDCMYAEVEELEDYVYGVTERRAQALVRTAQERFSEYAQYASRLSPDVELTVAEGGDPGYLADYIAQNIPVDVAAKQEILEELGITRRLVMVIRMLGEETEVLKIENEIQDELKTQIDKNQKEYYLREQIKVIQTELGEQDVAAEAESYRARVLDLKLPKECEDKLIREVDRFAKLSGSTAEQGVVRTYLDTVLDLPWNKKSEERHDLAEAQAILDRDHYGMEKVKERIMEFLAVKSLAPDLKGQVLCLVGPPGVGKTSIAKSVAEAMGRNYTRMSLGGVRDEADIRGHRKTYIGAMPGRIMDALRRAGTSNPLILLDEIDKMGNDFRGDPASAMLEVLDTEQNVAFRDHYIELPFDLSDVVFLTTANDLSTVPRPLLDRMEVIELPSYTAEEKRLIARRHLLSKQMKKHGLSENQLIVDDETLDAIISGYTREAGVRRLEQVLAKLCRKAAKHIADGDESLTATKENLEELLGTATFKDDLVSKKDEVGIVNGLAWTSVGGEMLEVEVAVIPGTGKIEITGNLGTVMQESAKAAVTFVRSKAESLNIDPMFYKDNDLHIHFPEAAIPKDGPSAGVTITTALISALTGAPVRHEVAMTGEVTLRGRVLPIGGLREKTMAAYRAGIKTVCIPKDNESDLKDIVPVVRENINFVIAEHMDTVVETAIDFSRRPKQKKRKSAPVKRAADTASTTVVQ</sequence>
<comment type="subunit">
    <text evidence="14 15">Homohexamer. Organized in a ring with a central cavity.</text>
</comment>
<dbReference type="SUPFAM" id="SSF52540">
    <property type="entry name" value="P-loop containing nucleoside triphosphate hydrolases"/>
    <property type="match status" value="1"/>
</dbReference>
<evidence type="ECO:0000256" key="2">
    <source>
        <dbReference type="ARBA" id="ARBA00022490"/>
    </source>
</evidence>
<dbReference type="GO" id="GO:0006515">
    <property type="term" value="P:protein quality control for misfolded or incompletely synthesized proteins"/>
    <property type="evidence" value="ECO:0007669"/>
    <property type="project" value="UniProtKB-UniRule"/>
</dbReference>
<dbReference type="InterPro" id="IPR014721">
    <property type="entry name" value="Ribsml_uS5_D2-typ_fold_subgr"/>
</dbReference>
<evidence type="ECO:0000256" key="19">
    <source>
        <dbReference type="RuleBase" id="RU000591"/>
    </source>
</evidence>
<dbReference type="GO" id="GO:0004176">
    <property type="term" value="F:ATP-dependent peptidase activity"/>
    <property type="evidence" value="ECO:0007669"/>
    <property type="project" value="UniProtKB-UniRule"/>
</dbReference>
<evidence type="ECO:0000256" key="8">
    <source>
        <dbReference type="ARBA" id="ARBA00023016"/>
    </source>
</evidence>
<evidence type="ECO:0000256" key="9">
    <source>
        <dbReference type="ARBA" id="ARBA00050665"/>
    </source>
</evidence>
<feature type="region of interest" description="Disordered" evidence="20">
    <location>
        <begin position="779"/>
        <end position="804"/>
    </location>
</feature>
<dbReference type="InterPro" id="IPR027065">
    <property type="entry name" value="Lon_Prtase"/>
</dbReference>
<dbReference type="PROSITE" id="PS51787">
    <property type="entry name" value="LON_N"/>
    <property type="match status" value="1"/>
</dbReference>
<keyword evidence="3 14" id="KW-0645">Protease</keyword>
<comment type="subcellular location">
    <subcellularLocation>
        <location evidence="1 14 15">Cytoplasm</location>
    </subcellularLocation>
</comment>
<evidence type="ECO:0000259" key="22">
    <source>
        <dbReference type="PROSITE" id="PS51787"/>
    </source>
</evidence>